<organism evidence="3 4">
    <name type="scientific">Parachaetomium inaequale</name>
    <dbReference type="NCBI Taxonomy" id="2588326"/>
    <lineage>
        <taxon>Eukaryota</taxon>
        <taxon>Fungi</taxon>
        <taxon>Dikarya</taxon>
        <taxon>Ascomycota</taxon>
        <taxon>Pezizomycotina</taxon>
        <taxon>Sordariomycetes</taxon>
        <taxon>Sordariomycetidae</taxon>
        <taxon>Sordariales</taxon>
        <taxon>Chaetomiaceae</taxon>
        <taxon>Parachaetomium</taxon>
    </lineage>
</organism>
<evidence type="ECO:0000256" key="1">
    <source>
        <dbReference type="SAM" id="Phobius"/>
    </source>
</evidence>
<dbReference type="InterPro" id="IPR052895">
    <property type="entry name" value="HetReg/Transcr_Mod"/>
</dbReference>
<reference evidence="4" key="1">
    <citation type="journal article" date="2023" name="Mol. Phylogenet. Evol.">
        <title>Genome-scale phylogeny and comparative genomics of the fungal order Sordariales.</title>
        <authorList>
            <person name="Hensen N."/>
            <person name="Bonometti L."/>
            <person name="Westerberg I."/>
            <person name="Brannstrom I.O."/>
            <person name="Guillou S."/>
            <person name="Cros-Aarteil S."/>
            <person name="Calhoun S."/>
            <person name="Haridas S."/>
            <person name="Kuo A."/>
            <person name="Mondo S."/>
            <person name="Pangilinan J."/>
            <person name="Riley R."/>
            <person name="LaButti K."/>
            <person name="Andreopoulos B."/>
            <person name="Lipzen A."/>
            <person name="Chen C."/>
            <person name="Yan M."/>
            <person name="Daum C."/>
            <person name="Ng V."/>
            <person name="Clum A."/>
            <person name="Steindorff A."/>
            <person name="Ohm R.A."/>
            <person name="Martin F."/>
            <person name="Silar P."/>
            <person name="Natvig D.O."/>
            <person name="Lalanne C."/>
            <person name="Gautier V."/>
            <person name="Ament-Velasquez S.L."/>
            <person name="Kruys A."/>
            <person name="Hutchinson M.I."/>
            <person name="Powell A.J."/>
            <person name="Barry K."/>
            <person name="Miller A.N."/>
            <person name="Grigoriev I.V."/>
            <person name="Debuchy R."/>
            <person name="Gladieux P."/>
            <person name="Hiltunen Thoren M."/>
            <person name="Johannesson H."/>
        </authorList>
    </citation>
    <scope>NUCLEOTIDE SEQUENCE [LARGE SCALE GENOMIC DNA]</scope>
    <source>
        <strain evidence="4">CBS 284.82</strain>
    </source>
</reference>
<evidence type="ECO:0000313" key="3">
    <source>
        <dbReference type="EMBL" id="KAK4031797.1"/>
    </source>
</evidence>
<dbReference type="EMBL" id="MU854700">
    <property type="protein sequence ID" value="KAK4031797.1"/>
    <property type="molecule type" value="Genomic_DNA"/>
</dbReference>
<gene>
    <name evidence="3" type="ORF">C8A01DRAFT_41759</name>
</gene>
<dbReference type="InterPro" id="IPR010730">
    <property type="entry name" value="HET"/>
</dbReference>
<proteinExistence type="predicted"/>
<evidence type="ECO:0000259" key="2">
    <source>
        <dbReference type="Pfam" id="PF06985"/>
    </source>
</evidence>
<comment type="caution">
    <text evidence="3">The sequence shown here is derived from an EMBL/GenBank/DDBJ whole genome shotgun (WGS) entry which is preliminary data.</text>
</comment>
<keyword evidence="4" id="KW-1185">Reference proteome</keyword>
<keyword evidence="1" id="KW-1133">Transmembrane helix</keyword>
<keyword evidence="1" id="KW-0812">Transmembrane</keyword>
<dbReference type="PANTHER" id="PTHR24148">
    <property type="entry name" value="ANKYRIN REPEAT DOMAIN-CONTAINING PROTEIN 39 HOMOLOG-RELATED"/>
    <property type="match status" value="1"/>
</dbReference>
<protein>
    <submittedName>
        <fullName evidence="3">Heterokaryon incompatibility protein-domain-containing protein</fullName>
    </submittedName>
</protein>
<dbReference type="PANTHER" id="PTHR24148:SF64">
    <property type="entry name" value="HETEROKARYON INCOMPATIBILITY DOMAIN-CONTAINING PROTEIN"/>
    <property type="match status" value="1"/>
</dbReference>
<dbReference type="Proteomes" id="UP001303115">
    <property type="component" value="Unassembled WGS sequence"/>
</dbReference>
<accession>A0AAN6SLJ6</accession>
<feature type="transmembrane region" description="Helical" evidence="1">
    <location>
        <begin position="102"/>
        <end position="128"/>
    </location>
</feature>
<keyword evidence="1" id="KW-0472">Membrane</keyword>
<evidence type="ECO:0000313" key="4">
    <source>
        <dbReference type="Proteomes" id="UP001303115"/>
    </source>
</evidence>
<feature type="transmembrane region" description="Helical" evidence="1">
    <location>
        <begin position="63"/>
        <end position="81"/>
    </location>
</feature>
<dbReference type="AlphaFoldDB" id="A0AAN6SLJ6"/>
<sequence>MSAHHPLYTPISTSEFRVIHLLPGPFAAPLRCVLDTRAASVKPRYEALSYHPSPSPDSTLPNHARILVAIILSFLYSWMGNRALAYSISRLHRMGADLPQSYFNLFMLCALCGVAPVKLLLCVVRLLAGILKTLTGWGSPALPVGLDSKWEEVGIPPNLALALRYLRPESGRPRTLWADALCINQSDEADKETQIQIMDLVYANAREVVVWLGDYRGIGEDELGDKRCCGGDEDCGGLCEHRRQMRDAYHLIWTLSGWRRLAWPCFRMGREERLRWGRAGMREMIQCGHYTCEFDDFRLAQDLILRDARRVTGMEAEAAPAQRLILVVEEFRFSPFFDSEDSMIKRLVATFSNGTGLLRHNDEVNRDAESHIHPDEKRLLRILLRTAGHFSCRDDRDRQCAVVGIAAGAFVMGGENTPGWLRGLRFIWTATTFWQAMVATLQIGTYRGNLRLAILLVTFGIANGGWRSFYEWRVKHWAINRPHYMVARCRCTLDWSRCRFTFFSKLVQNLANRTRTLGFLDAACCDEDEDGGIPSWVPTWTREVRTEAYEFARRSTEGLAVDDFGFSENRRELWFIGRTRGTVDAVGPAAVAVLSGQGTSGNRWTTLPAEQKEALLYFGDETVAAMGFLRAGEAAQGDRIVFLPGCFHHLVLRKKAEKRWRLVGLATMGPDKAEQTGYSVSEWDQLLDEGKLSKYTMV</sequence>
<name>A0AAN6SLJ6_9PEZI</name>
<feature type="domain" description="Heterokaryon incompatibility" evidence="2">
    <location>
        <begin position="151"/>
        <end position="215"/>
    </location>
</feature>
<dbReference type="Pfam" id="PF06985">
    <property type="entry name" value="HET"/>
    <property type="match status" value="1"/>
</dbReference>